<feature type="transmembrane region" description="Helical" evidence="1">
    <location>
        <begin position="6"/>
        <end position="26"/>
    </location>
</feature>
<name>A0A0F9EKI4_9ZZZZ</name>
<gene>
    <name evidence="2" type="ORF">LCGC14_2141740</name>
</gene>
<evidence type="ECO:0000313" key="2">
    <source>
        <dbReference type="EMBL" id="KKL66761.1"/>
    </source>
</evidence>
<keyword evidence="1" id="KW-0472">Membrane</keyword>
<keyword evidence="1" id="KW-0812">Transmembrane</keyword>
<dbReference type="EMBL" id="LAZR01027102">
    <property type="protein sequence ID" value="KKL66761.1"/>
    <property type="molecule type" value="Genomic_DNA"/>
</dbReference>
<sequence length="34" mass="3715">MNAQAIIGLIVVALMVFIAFLASRILKQKQGARE</sequence>
<evidence type="ECO:0000256" key="1">
    <source>
        <dbReference type="SAM" id="Phobius"/>
    </source>
</evidence>
<comment type="caution">
    <text evidence="2">The sequence shown here is derived from an EMBL/GenBank/DDBJ whole genome shotgun (WGS) entry which is preliminary data.</text>
</comment>
<dbReference type="AlphaFoldDB" id="A0A0F9EKI4"/>
<proteinExistence type="predicted"/>
<reference evidence="2" key="1">
    <citation type="journal article" date="2015" name="Nature">
        <title>Complex archaea that bridge the gap between prokaryotes and eukaryotes.</title>
        <authorList>
            <person name="Spang A."/>
            <person name="Saw J.H."/>
            <person name="Jorgensen S.L."/>
            <person name="Zaremba-Niedzwiedzka K."/>
            <person name="Martijn J."/>
            <person name="Lind A.E."/>
            <person name="van Eijk R."/>
            <person name="Schleper C."/>
            <person name="Guy L."/>
            <person name="Ettema T.J."/>
        </authorList>
    </citation>
    <scope>NUCLEOTIDE SEQUENCE</scope>
</reference>
<protein>
    <submittedName>
        <fullName evidence="2">Uncharacterized protein</fullName>
    </submittedName>
</protein>
<organism evidence="2">
    <name type="scientific">marine sediment metagenome</name>
    <dbReference type="NCBI Taxonomy" id="412755"/>
    <lineage>
        <taxon>unclassified sequences</taxon>
        <taxon>metagenomes</taxon>
        <taxon>ecological metagenomes</taxon>
    </lineage>
</organism>
<keyword evidence="1" id="KW-1133">Transmembrane helix</keyword>
<accession>A0A0F9EKI4</accession>